<evidence type="ECO:0000259" key="5">
    <source>
        <dbReference type="PROSITE" id="PS50054"/>
    </source>
</evidence>
<keyword evidence="9" id="KW-1185">Reference proteome</keyword>
<dbReference type="InterPro" id="IPR016130">
    <property type="entry name" value="Tyr_Pase_AS"/>
</dbReference>
<dbReference type="InterPro" id="IPR020422">
    <property type="entry name" value="TYR_PHOSPHATASE_DUAL_dom"/>
</dbReference>
<dbReference type="GO" id="GO:0005737">
    <property type="term" value="C:cytoplasm"/>
    <property type="evidence" value="ECO:0007669"/>
    <property type="project" value="TreeGrafter"/>
</dbReference>
<proteinExistence type="inferred from homology"/>
<dbReference type="InterPro" id="IPR002048">
    <property type="entry name" value="EF_hand_dom"/>
</dbReference>
<dbReference type="PROSITE" id="PS50056">
    <property type="entry name" value="TYR_PHOSPHATASE_2"/>
    <property type="match status" value="1"/>
</dbReference>
<comment type="caution">
    <text evidence="8">The sequence shown here is derived from an EMBL/GenBank/DDBJ whole genome shotgun (WGS) entry which is preliminary data.</text>
</comment>
<evidence type="ECO:0000259" key="6">
    <source>
        <dbReference type="PROSITE" id="PS50056"/>
    </source>
</evidence>
<dbReference type="Pfam" id="PF00782">
    <property type="entry name" value="DSPc"/>
    <property type="match status" value="1"/>
</dbReference>
<dbReference type="InterPro" id="IPR029021">
    <property type="entry name" value="Prot-tyrosine_phosphatase-like"/>
</dbReference>
<dbReference type="Gene3D" id="3.90.190.10">
    <property type="entry name" value="Protein tyrosine phosphatase superfamily"/>
    <property type="match status" value="1"/>
</dbReference>
<comment type="similarity">
    <text evidence="1">Belongs to the protein-tyrosine phosphatase family. Non-receptor class dual specificity subfamily.</text>
</comment>
<accession>A0A9W6U6K7</accession>
<dbReference type="InterPro" id="IPR000387">
    <property type="entry name" value="Tyr_Pase_dom"/>
</dbReference>
<evidence type="ECO:0000313" key="9">
    <source>
        <dbReference type="Proteomes" id="UP001165121"/>
    </source>
</evidence>
<dbReference type="PANTHER" id="PTHR10159">
    <property type="entry name" value="DUAL SPECIFICITY PROTEIN PHOSPHATASE"/>
    <property type="match status" value="1"/>
</dbReference>
<evidence type="ECO:0000313" key="8">
    <source>
        <dbReference type="EMBL" id="GMF26458.1"/>
    </source>
</evidence>
<evidence type="ECO:0000256" key="1">
    <source>
        <dbReference type="ARBA" id="ARBA00008601"/>
    </source>
</evidence>
<dbReference type="SUPFAM" id="SSF52799">
    <property type="entry name" value="(Phosphotyrosine protein) phosphatases II"/>
    <property type="match status" value="1"/>
</dbReference>
<dbReference type="PROSITE" id="PS50222">
    <property type="entry name" value="EF_HAND_2"/>
    <property type="match status" value="1"/>
</dbReference>
<dbReference type="GO" id="GO:0005509">
    <property type="term" value="F:calcium ion binding"/>
    <property type="evidence" value="ECO:0007669"/>
    <property type="project" value="InterPro"/>
</dbReference>
<dbReference type="GO" id="GO:0004725">
    <property type="term" value="F:protein tyrosine phosphatase activity"/>
    <property type="evidence" value="ECO:0007669"/>
    <property type="project" value="UniProtKB-EC"/>
</dbReference>
<protein>
    <recommendedName>
        <fullName evidence="2">protein-tyrosine-phosphatase</fullName>
        <ecNumber evidence="2">3.1.3.48</ecNumber>
    </recommendedName>
</protein>
<feature type="domain" description="Tyrosine-protein phosphatase" evidence="5">
    <location>
        <begin position="25"/>
        <end position="170"/>
    </location>
</feature>
<dbReference type="PROSITE" id="PS50054">
    <property type="entry name" value="TYR_PHOSPHATASE_DUAL"/>
    <property type="match status" value="1"/>
</dbReference>
<dbReference type="SMART" id="SM00195">
    <property type="entry name" value="DSPc"/>
    <property type="match status" value="1"/>
</dbReference>
<dbReference type="AlphaFoldDB" id="A0A9W6U6K7"/>
<dbReference type="Proteomes" id="UP001165121">
    <property type="component" value="Unassembled WGS sequence"/>
</dbReference>
<organism evidence="8 9">
    <name type="scientific">Phytophthora fragariaefolia</name>
    <dbReference type="NCBI Taxonomy" id="1490495"/>
    <lineage>
        <taxon>Eukaryota</taxon>
        <taxon>Sar</taxon>
        <taxon>Stramenopiles</taxon>
        <taxon>Oomycota</taxon>
        <taxon>Peronosporomycetes</taxon>
        <taxon>Peronosporales</taxon>
        <taxon>Peronosporaceae</taxon>
        <taxon>Phytophthora</taxon>
    </lineage>
</organism>
<feature type="domain" description="EF-hand" evidence="7">
    <location>
        <begin position="351"/>
        <end position="386"/>
    </location>
</feature>
<dbReference type="EMBL" id="BSXT01000397">
    <property type="protein sequence ID" value="GMF26458.1"/>
    <property type="molecule type" value="Genomic_DNA"/>
</dbReference>
<evidence type="ECO:0000256" key="2">
    <source>
        <dbReference type="ARBA" id="ARBA00013064"/>
    </source>
</evidence>
<sequence length="410" mass="45667">MPKEELPVVKLLLQRQSHHPLLEGFPKAARIGDLPLFLGEAGAAQDAAFLDANGIGAVIALGTDNLVEKPCDVLLIDILDMEEELLLPHFEECIEFLDQHLTRKDPPTVVLVHCVYGQSRSASICVAYLMATQRLTLLEAYDVVQRARPCISINPGFLRQLELFERMGNDPSITGVTPAHAELRTMAARRQRMKTGSPDVVATPQLTRPGNSLCCRKCNYVLATNRNQVDAIANASSLRHFSWFLAEFRHAHYEDFLHPNTDATIPEWARRLVASVPAISWLARPRRMLKLYWRWHEQVRDIIIYLADPPARFDVCASAAVNEQTIKQLILTSQSAFHLGVADIETLFPSVASDTVEQAFAVFDLKNSGAVDSCELFASLILLMPQLSQGAKQKGLCWSLLAQIATNRLP</sequence>
<feature type="domain" description="Tyrosine specific protein phosphatases" evidence="6">
    <location>
        <begin position="88"/>
        <end position="149"/>
    </location>
</feature>
<dbReference type="CDD" id="cd14498">
    <property type="entry name" value="DSP"/>
    <property type="match status" value="1"/>
</dbReference>
<gene>
    <name evidence="8" type="ORF">Pfra01_000500100</name>
</gene>
<dbReference type="InterPro" id="IPR000340">
    <property type="entry name" value="Dual-sp_phosphatase_cat-dom"/>
</dbReference>
<evidence type="ECO:0000259" key="7">
    <source>
        <dbReference type="PROSITE" id="PS50222"/>
    </source>
</evidence>
<dbReference type="EC" id="3.1.3.48" evidence="2"/>
<evidence type="ECO:0000256" key="4">
    <source>
        <dbReference type="ARBA" id="ARBA00022912"/>
    </source>
</evidence>
<dbReference type="OrthoDB" id="2017893at2759"/>
<dbReference type="GO" id="GO:0043409">
    <property type="term" value="P:negative regulation of MAPK cascade"/>
    <property type="evidence" value="ECO:0007669"/>
    <property type="project" value="TreeGrafter"/>
</dbReference>
<keyword evidence="4" id="KW-0904">Protein phosphatase</keyword>
<evidence type="ECO:0000256" key="3">
    <source>
        <dbReference type="ARBA" id="ARBA00022801"/>
    </source>
</evidence>
<dbReference type="PANTHER" id="PTHR10159:SF519">
    <property type="entry name" value="DUAL SPECIFICITY PROTEIN PHOSPHATASE MPK3"/>
    <property type="match status" value="1"/>
</dbReference>
<reference evidence="8" key="1">
    <citation type="submission" date="2023-04" db="EMBL/GenBank/DDBJ databases">
        <title>Phytophthora fragariaefolia NBRC 109709.</title>
        <authorList>
            <person name="Ichikawa N."/>
            <person name="Sato H."/>
            <person name="Tonouchi N."/>
        </authorList>
    </citation>
    <scope>NUCLEOTIDE SEQUENCE</scope>
    <source>
        <strain evidence="8">NBRC 109709</strain>
    </source>
</reference>
<dbReference type="PROSITE" id="PS00383">
    <property type="entry name" value="TYR_PHOSPHATASE_1"/>
    <property type="match status" value="1"/>
</dbReference>
<name>A0A9W6U6K7_9STRA</name>
<keyword evidence="3" id="KW-0378">Hydrolase</keyword>